<comment type="similarity">
    <text evidence="1">Belongs to the ATP-dependent AMP-binding enzyme family.</text>
</comment>
<dbReference type="Gene3D" id="3.40.50.12780">
    <property type="entry name" value="N-terminal domain of ligase-like"/>
    <property type="match status" value="1"/>
</dbReference>
<dbReference type="InterPro" id="IPR045851">
    <property type="entry name" value="AMP-bd_C_sf"/>
</dbReference>
<dbReference type="InterPro" id="IPR020845">
    <property type="entry name" value="AMP-binding_CS"/>
</dbReference>
<keyword evidence="3" id="KW-0547">Nucleotide-binding</keyword>
<evidence type="ECO:0000313" key="7">
    <source>
        <dbReference type="EMBL" id="SHK17228.1"/>
    </source>
</evidence>
<proteinExistence type="inferred from homology"/>
<dbReference type="InterPro" id="IPR042099">
    <property type="entry name" value="ANL_N_sf"/>
</dbReference>
<dbReference type="AlphaFoldDB" id="A0A1M6QAN9"/>
<evidence type="ECO:0000256" key="2">
    <source>
        <dbReference type="ARBA" id="ARBA00022598"/>
    </source>
</evidence>
<dbReference type="FunFam" id="3.40.50.12780:FF:000003">
    <property type="entry name" value="Long-chain-fatty-acid--CoA ligase FadD"/>
    <property type="match status" value="1"/>
</dbReference>
<sequence length="525" mass="57790">MRIYKSPFADVPIPEISLPEMVFQRVDTHPDKPALIEGMTGRTLSYAQLRARAQAFAAGLAARGFRKGDVLAIYSPNLPEYAVVFYGVAMAGGIVTTVNPLYTVDELAHQLEDSGARLLVTFPMFLENARAAAERAGVEEVIVIGEAEGATPLAALLQTSAEPPAVEIQPREDLVVLPYSSGTTGRPKGVMLTHYNLVANIAQTMAVEQFEEDEVLIGILPFYHIYGMTVIMSMALHAGCTVVTMPRFDLEQFLELLQRYRITTAFLVPPIILALAKHPLVDQYDLSSLRYVNSGAAPLPEPVARQCAERLNVIVRQGYGMTETSPVTHFLPRGYPIKLSSVGVAVPNTEFRIVDVATHEDVPEGETGELWIRGPQVMKGYWKNPQATRDTIDDEGWLHTGDVARIDADGYLYIVDRVKELIKYKGYQVAPAELEEILQGHPAVADVAVVPSPDEEAGEVPKAYVVLKPGMQATAEELMAYVAERVAPYKKIRRVAFVEEIPKTLSGKILRRELVRREREAAGLA</sequence>
<keyword evidence="2 7" id="KW-0436">Ligase</keyword>
<dbReference type="Pfam" id="PF13193">
    <property type="entry name" value="AMP-binding_C"/>
    <property type="match status" value="1"/>
</dbReference>
<feature type="domain" description="AMP-binding enzyme C-terminal" evidence="6">
    <location>
        <begin position="433"/>
        <end position="508"/>
    </location>
</feature>
<evidence type="ECO:0000313" key="8">
    <source>
        <dbReference type="Proteomes" id="UP000185812"/>
    </source>
</evidence>
<dbReference type="GO" id="GO:0016405">
    <property type="term" value="F:CoA-ligase activity"/>
    <property type="evidence" value="ECO:0007669"/>
    <property type="project" value="TreeGrafter"/>
</dbReference>
<dbReference type="Gene3D" id="3.30.300.30">
    <property type="match status" value="1"/>
</dbReference>
<organism evidence="7 8">
    <name type="scientific">Rhodothermus profundi</name>
    <dbReference type="NCBI Taxonomy" id="633813"/>
    <lineage>
        <taxon>Bacteria</taxon>
        <taxon>Pseudomonadati</taxon>
        <taxon>Rhodothermota</taxon>
        <taxon>Rhodothermia</taxon>
        <taxon>Rhodothermales</taxon>
        <taxon>Rhodothermaceae</taxon>
        <taxon>Rhodothermus</taxon>
    </lineage>
</organism>
<evidence type="ECO:0000259" key="5">
    <source>
        <dbReference type="Pfam" id="PF00501"/>
    </source>
</evidence>
<evidence type="ECO:0000256" key="4">
    <source>
        <dbReference type="ARBA" id="ARBA00022840"/>
    </source>
</evidence>
<keyword evidence="8" id="KW-1185">Reference proteome</keyword>
<dbReference type="CDD" id="cd05904">
    <property type="entry name" value="4CL"/>
    <property type="match status" value="1"/>
</dbReference>
<dbReference type="Pfam" id="PF00501">
    <property type="entry name" value="AMP-binding"/>
    <property type="match status" value="1"/>
</dbReference>
<evidence type="ECO:0000259" key="6">
    <source>
        <dbReference type="Pfam" id="PF13193"/>
    </source>
</evidence>
<dbReference type="InterPro" id="IPR025110">
    <property type="entry name" value="AMP-bd_C"/>
</dbReference>
<dbReference type="FunFam" id="3.30.300.30:FF:000007">
    <property type="entry name" value="4-coumarate--CoA ligase 2"/>
    <property type="match status" value="1"/>
</dbReference>
<dbReference type="OrthoDB" id="9778383at2"/>
<dbReference type="InterPro" id="IPR000873">
    <property type="entry name" value="AMP-dep_synth/lig_dom"/>
</dbReference>
<dbReference type="PROSITE" id="PS00455">
    <property type="entry name" value="AMP_BINDING"/>
    <property type="match status" value="1"/>
</dbReference>
<evidence type="ECO:0000256" key="1">
    <source>
        <dbReference type="ARBA" id="ARBA00006432"/>
    </source>
</evidence>
<dbReference type="RefSeq" id="WP_072714390.1">
    <property type="nucleotide sequence ID" value="NZ_FRAU01000001.1"/>
</dbReference>
<reference evidence="8" key="1">
    <citation type="submission" date="2016-11" db="EMBL/GenBank/DDBJ databases">
        <authorList>
            <person name="Varghese N."/>
            <person name="Submissions S."/>
        </authorList>
    </citation>
    <scope>NUCLEOTIDE SEQUENCE [LARGE SCALE GENOMIC DNA]</scope>
    <source>
        <strain evidence="8">DSM 22212</strain>
    </source>
</reference>
<accession>A0A1M6QAN9</accession>
<dbReference type="PANTHER" id="PTHR24096:SF149">
    <property type="entry name" value="AMP-BINDING DOMAIN-CONTAINING PROTEIN-RELATED"/>
    <property type="match status" value="1"/>
</dbReference>
<protein>
    <submittedName>
        <fullName evidence="7">Acyl-CoA synthetase (AMP-forming)/AMP-acid ligase II</fullName>
    </submittedName>
</protein>
<dbReference type="GO" id="GO:0005524">
    <property type="term" value="F:ATP binding"/>
    <property type="evidence" value="ECO:0007669"/>
    <property type="project" value="UniProtKB-KW"/>
</dbReference>
<dbReference type="PANTHER" id="PTHR24096">
    <property type="entry name" value="LONG-CHAIN-FATTY-ACID--COA LIGASE"/>
    <property type="match status" value="1"/>
</dbReference>
<dbReference type="EMBL" id="FRAU01000001">
    <property type="protein sequence ID" value="SHK17228.1"/>
    <property type="molecule type" value="Genomic_DNA"/>
</dbReference>
<keyword evidence="4" id="KW-0067">ATP-binding</keyword>
<dbReference type="SUPFAM" id="SSF56801">
    <property type="entry name" value="Acetyl-CoA synthetase-like"/>
    <property type="match status" value="1"/>
</dbReference>
<name>A0A1M6QAN9_9BACT</name>
<evidence type="ECO:0000256" key="3">
    <source>
        <dbReference type="ARBA" id="ARBA00022741"/>
    </source>
</evidence>
<feature type="domain" description="AMP-dependent synthetase/ligase" evidence="5">
    <location>
        <begin position="24"/>
        <end position="382"/>
    </location>
</feature>
<gene>
    <name evidence="7" type="ORF">SAMN04488087_0537</name>
</gene>
<dbReference type="Proteomes" id="UP000185812">
    <property type="component" value="Unassembled WGS sequence"/>
</dbReference>
<dbReference type="STRING" id="633813.SAMN04488087_0537"/>